<evidence type="ECO:0000313" key="3">
    <source>
        <dbReference type="Proteomes" id="UP001195941"/>
    </source>
</evidence>
<evidence type="ECO:0000256" key="1">
    <source>
        <dbReference type="SAM" id="SignalP"/>
    </source>
</evidence>
<proteinExistence type="predicted"/>
<reference evidence="2 3" key="1">
    <citation type="journal article" date="2021" name="Arch. Microbiol.">
        <title>Thalassobius aquimarinus sp. nov., isolated from the Sea of Japan seashore.</title>
        <authorList>
            <person name="Kurilenko V.V."/>
            <person name="Romanenko L.A."/>
            <person name="Chernysheva N.Y."/>
            <person name="Velansky P.V."/>
            <person name="Tekutyeva L.A."/>
            <person name="Isaeva M.P."/>
            <person name="Mikhailov V.V."/>
        </authorList>
    </citation>
    <scope>NUCLEOTIDE SEQUENCE [LARGE SCALE GENOMIC DNA]</scope>
    <source>
        <strain evidence="2 3">KMM 8518</strain>
    </source>
</reference>
<evidence type="ECO:0000313" key="2">
    <source>
        <dbReference type="EMBL" id="MBR9651185.1"/>
    </source>
</evidence>
<organism evidence="2 3">
    <name type="scientific">Thalassovita aquimarina</name>
    <dbReference type="NCBI Taxonomy" id="2785917"/>
    <lineage>
        <taxon>Bacteria</taxon>
        <taxon>Pseudomonadati</taxon>
        <taxon>Pseudomonadota</taxon>
        <taxon>Alphaproteobacteria</taxon>
        <taxon>Rhodobacterales</taxon>
        <taxon>Roseobacteraceae</taxon>
        <taxon>Thalassovita</taxon>
    </lineage>
</organism>
<dbReference type="EMBL" id="JADMKU010000006">
    <property type="protein sequence ID" value="MBR9651185.1"/>
    <property type="molecule type" value="Genomic_DNA"/>
</dbReference>
<feature type="chain" id="PRO_5045992956" evidence="1">
    <location>
        <begin position="29"/>
        <end position="259"/>
    </location>
</feature>
<dbReference type="RefSeq" id="WP_212700704.1">
    <property type="nucleotide sequence ID" value="NZ_JADMKU010000006.1"/>
</dbReference>
<gene>
    <name evidence="2" type="ORF">IT775_08635</name>
</gene>
<name>A0ABS5HQG1_9RHOB</name>
<sequence>MLPAFPKRVVARTVLALVMALTGAPAFAETKVGSVVDSRTMLGFKIDDAALEDLLPGGWDSFTLPQGPIAGANLIVALIDRHIILDGAGAPENPASGPIVVLLAYARKNGAKDVRAFVIRVYEEPPLVDPYGNSVPADVDRHAAYRDAGGGDRVQSEVWTVRTRTGGELKLDLEHRLGELQWSTGVESRPFSAQTPDAFRIFRYDQLTGLAMSTAMGKALEGRISFSVNDPALEAVFDGREVLVSVLQVPIQIREVFSQ</sequence>
<dbReference type="Proteomes" id="UP001195941">
    <property type="component" value="Unassembled WGS sequence"/>
</dbReference>
<protein>
    <submittedName>
        <fullName evidence="2">Uncharacterized protein</fullName>
    </submittedName>
</protein>
<keyword evidence="3" id="KW-1185">Reference proteome</keyword>
<accession>A0ABS5HQG1</accession>
<comment type="caution">
    <text evidence="2">The sequence shown here is derived from an EMBL/GenBank/DDBJ whole genome shotgun (WGS) entry which is preliminary data.</text>
</comment>
<keyword evidence="1" id="KW-0732">Signal</keyword>
<feature type="signal peptide" evidence="1">
    <location>
        <begin position="1"/>
        <end position="28"/>
    </location>
</feature>